<feature type="domain" description="NF-X1-type" evidence="7">
    <location>
        <begin position="1094"/>
        <end position="1118"/>
    </location>
</feature>
<dbReference type="Pfam" id="PF13087">
    <property type="entry name" value="AAA_12"/>
    <property type="match status" value="1"/>
</dbReference>
<evidence type="ECO:0000313" key="8">
    <source>
        <dbReference type="EMBL" id="KAK5940276.1"/>
    </source>
</evidence>
<evidence type="ECO:0000256" key="6">
    <source>
        <dbReference type="SAM" id="MobiDB-lite"/>
    </source>
</evidence>
<feature type="domain" description="NF-X1-type" evidence="7">
    <location>
        <begin position="1042"/>
        <end position="1059"/>
    </location>
</feature>
<keyword evidence="4" id="KW-0067">ATP-binding</keyword>
<keyword evidence="1" id="KW-0479">Metal-binding</keyword>
<dbReference type="EMBL" id="JAVHJV010000009">
    <property type="protein sequence ID" value="KAK5940276.1"/>
    <property type="molecule type" value="Genomic_DNA"/>
</dbReference>
<dbReference type="CDD" id="cd18808">
    <property type="entry name" value="SF1_C_Upf1"/>
    <property type="match status" value="1"/>
</dbReference>
<keyword evidence="4" id="KW-0547">Nucleotide-binding</keyword>
<dbReference type="PANTHER" id="PTHR10887">
    <property type="entry name" value="DNA2/NAM7 HELICASE FAMILY"/>
    <property type="match status" value="1"/>
</dbReference>
<dbReference type="InterPro" id="IPR027417">
    <property type="entry name" value="P-loop_NTPase"/>
</dbReference>
<dbReference type="GeneID" id="90001145"/>
<keyword evidence="4" id="KW-0378">Hydrolase</keyword>
<feature type="domain" description="NF-X1-type" evidence="7">
    <location>
        <begin position="1152"/>
        <end position="1171"/>
    </location>
</feature>
<evidence type="ECO:0000313" key="9">
    <source>
        <dbReference type="Proteomes" id="UP001334248"/>
    </source>
</evidence>
<protein>
    <recommendedName>
        <fullName evidence="7">NF-X1-type domain-containing protein</fullName>
    </recommendedName>
</protein>
<dbReference type="Proteomes" id="UP001334248">
    <property type="component" value="Unassembled WGS sequence"/>
</dbReference>
<organism evidence="8 9">
    <name type="scientific">Knufia obscura</name>
    <dbReference type="NCBI Taxonomy" id="1635080"/>
    <lineage>
        <taxon>Eukaryota</taxon>
        <taxon>Fungi</taxon>
        <taxon>Dikarya</taxon>
        <taxon>Ascomycota</taxon>
        <taxon>Pezizomycotina</taxon>
        <taxon>Eurotiomycetes</taxon>
        <taxon>Chaetothyriomycetidae</taxon>
        <taxon>Chaetothyriales</taxon>
        <taxon>Trichomeriaceae</taxon>
        <taxon>Knufia</taxon>
    </lineage>
</organism>
<dbReference type="Gene3D" id="3.40.50.300">
    <property type="entry name" value="P-loop containing nucleotide triphosphate hydrolases"/>
    <property type="match status" value="2"/>
</dbReference>
<dbReference type="SMART" id="SM00438">
    <property type="entry name" value="ZnF_NFX"/>
    <property type="match status" value="4"/>
</dbReference>
<keyword evidence="4" id="KW-0347">Helicase</keyword>
<evidence type="ECO:0000256" key="5">
    <source>
        <dbReference type="ARBA" id="ARBA00022833"/>
    </source>
</evidence>
<dbReference type="InterPro" id="IPR041677">
    <property type="entry name" value="DNA2/NAM7_AAA_11"/>
</dbReference>
<keyword evidence="3" id="KW-0863">Zinc-finger</keyword>
<keyword evidence="5" id="KW-0862">Zinc</keyword>
<dbReference type="CDD" id="cd06008">
    <property type="entry name" value="NF-X1-zinc-finger"/>
    <property type="match status" value="2"/>
</dbReference>
<keyword evidence="2" id="KW-0677">Repeat</keyword>
<dbReference type="Pfam" id="PF13086">
    <property type="entry name" value="AAA_11"/>
    <property type="match status" value="1"/>
</dbReference>
<evidence type="ECO:0000256" key="3">
    <source>
        <dbReference type="ARBA" id="ARBA00022771"/>
    </source>
</evidence>
<gene>
    <name evidence="8" type="ORF">PMZ80_007696</name>
</gene>
<dbReference type="InterPro" id="IPR045055">
    <property type="entry name" value="DNA2/NAM7-like"/>
</dbReference>
<sequence>MTATKGGVFPCQTNTLRDEPRPKTSYFDVNGPGEKSRLGPRHDNDHVFIPDISILPTIDECLSITRPPWMPKRNVDFNHFMEHGYSRHIDTQFRLLRHDSVEKIRDINYKAAQEAFLLNAGAKEFYREDYVESASGHRFFLYHNLRVEAIVPDEYEGLTIQLSFDCPKFLRGRQMYKSTRFDRGMLCSVLQLDHDTNELHIHYFNIQRRLSTYSLDSRNGRGRRAAVELSMPPHISKQDQKDILPIATGTRPNCTMALIEYPKLLYAGFGNALHCLQNMSDFAYAFGQYISPRQEAYQYNQEQELRVHPPSYARDPDFLFDLQPLTGRSESQIGLGDFEDDKFAATLQHLADYTTLDAGQAVALLSSLNREFAFTQGPPGCGKTFLSVALARVLLASRPSDRKLPILLVCHTNHALDAFMTGLRDAGVENLLRVGSSSKEEWTRVVNLKSLSKEERYTNGERTGRHRASVQKDSNYAHLEAWCKGLTGEVLTGYPCWQHVAYIVEEEYPQVYSQLVTAASEPQIQAFTYDYWARGGDLNTIESLQNELSQRLAVNDDVKDDAGKAECKAKYLLTNIASFTKTQTMAAGEHDVWRLPLQRRQALVREWQNKIGKEKITARLCEIQDAHKRHSESVRLIKDQKDIRIMRKKNVVGITTTACAGRWEMLRQVGFEILICEEAGEVLEAHALCCLLPSLKHAINVGDPLQLRPDVEEQTMTLETSRGRDYRLDESLFERIMQPIDNLAKTIPTTQLNVQRRMHPDIADISRITYPFLQDHSTTWSNPVPKGLDHRMWWLHHDIAEDEATGVSQSITNMHEVRIVKELVTYLLRGSDYSPGDIAVLTPYAGQVAELRTVLSEQCTVWVSEKDKDILVDNGAIEPDSVELDEHKQLRVSMQSMLRLSTIDNFQGEEAKIILLSTVRSGSKLGFVRTPNRINVMCSRAKHGFYIIGNAQALEADEIWRSIIDIFAIKGAIANDIRLRCDRHPEHYILASSAEDFEKFPTCEISCDQKLECGHTCTESCHDPSLHELIPCKSPCERRLRCGHRCRKLCGEQCGSCQKVRRRYQRSCGHHALESCSGEPIPCDHFEGYLTLSCGRHAVGYTCGEGAKSFECDAVCGQELSCGHACEGKCGLCDITQDHAVCESACGKVMACGHKCTAFCHGQSGCPPCKQLCQSSCSHATTTRQCNEAPVPCLQDVSAVGPYGWAQTTICCLTTGQVPSGSSLLGPKQIDAVSPAITVLLNATIEELARKADVRIEMLDRTSYLMILKFQEKAQNAKSMTMAARSVIEECLSHGDDIIELEKEVAVLASVLEKLEVGTQAVETAYSCRLPTVPRTARSKLDGIRIRAILARARDATSMASFSMKSRDDSQQMQRAALELFSYAENLLESILKGFSHNEDLTESVTMVKCRLLLEEINSMVTE</sequence>
<dbReference type="InterPro" id="IPR047187">
    <property type="entry name" value="SF1_C_Upf1"/>
</dbReference>
<evidence type="ECO:0000256" key="4">
    <source>
        <dbReference type="ARBA" id="ARBA00022806"/>
    </source>
</evidence>
<dbReference type="InterPro" id="IPR000967">
    <property type="entry name" value="Znf_NFX1"/>
</dbReference>
<dbReference type="RefSeq" id="XP_064728366.1">
    <property type="nucleotide sequence ID" value="XM_064876102.1"/>
</dbReference>
<proteinExistence type="predicted"/>
<dbReference type="PANTHER" id="PTHR10887:SF341">
    <property type="entry name" value="NFX1-TYPE ZINC FINGER-CONTAINING PROTEIN 1"/>
    <property type="match status" value="1"/>
</dbReference>
<feature type="region of interest" description="Disordered" evidence="6">
    <location>
        <begin position="1"/>
        <end position="42"/>
    </location>
</feature>
<name>A0ABR0RI18_9EURO</name>
<keyword evidence="9" id="KW-1185">Reference proteome</keyword>
<reference evidence="8 9" key="1">
    <citation type="journal article" date="2023" name="Res Sq">
        <title>Genomic and morphological characterization of Knufia obscura isolated from the Mars 2020 spacecraft assembly facility.</title>
        <authorList>
            <person name="Chander A.M."/>
            <person name="Teixeira M.M."/>
            <person name="Singh N.K."/>
            <person name="Williams M.P."/>
            <person name="Parker C.W."/>
            <person name="Leo P."/>
            <person name="Stajich J.E."/>
            <person name="Torok T."/>
            <person name="Tighe S."/>
            <person name="Mason C.E."/>
            <person name="Venkateswaran K."/>
        </authorList>
    </citation>
    <scope>NUCLEOTIDE SEQUENCE [LARGE SCALE GENOMIC DNA]</scope>
    <source>
        <strain evidence="8 9">CCFEE 5817</strain>
    </source>
</reference>
<evidence type="ECO:0000256" key="2">
    <source>
        <dbReference type="ARBA" id="ARBA00022737"/>
    </source>
</evidence>
<evidence type="ECO:0000256" key="1">
    <source>
        <dbReference type="ARBA" id="ARBA00022723"/>
    </source>
</evidence>
<accession>A0ABR0RI18</accession>
<comment type="caution">
    <text evidence="8">The sequence shown here is derived from an EMBL/GenBank/DDBJ whole genome shotgun (WGS) entry which is preliminary data.</text>
</comment>
<feature type="domain" description="NF-X1-type" evidence="7">
    <location>
        <begin position="1013"/>
        <end position="1034"/>
    </location>
</feature>
<evidence type="ECO:0000259" key="7">
    <source>
        <dbReference type="SMART" id="SM00438"/>
    </source>
</evidence>
<dbReference type="InterPro" id="IPR041679">
    <property type="entry name" value="DNA2/NAM7-like_C"/>
</dbReference>
<dbReference type="SUPFAM" id="SSF52540">
    <property type="entry name" value="P-loop containing nucleoside triphosphate hydrolases"/>
    <property type="match status" value="1"/>
</dbReference>